<dbReference type="Proteomes" id="UP000197019">
    <property type="component" value="Chromosome"/>
</dbReference>
<evidence type="ECO:0000313" key="1">
    <source>
        <dbReference type="EMBL" id="ASF47956.1"/>
    </source>
</evidence>
<gene>
    <name evidence="1" type="ORF">CEK71_18830</name>
</gene>
<protein>
    <submittedName>
        <fullName evidence="1">Uncharacterized protein</fullName>
    </submittedName>
</protein>
<accession>A0A1Z4C330</accession>
<sequence length="177" mass="19951">MIESIFDAPHFATDEEMHTLYGDGYKDRADLEQNGPQSDDNRLLYIWELYRLRGDAAGMAAAEARLQDPGYLEEVQCRDAFENLDIFLLTEPVPEAEMPFIESIFDAPHLADDAEMHAVFSGYKDRADYLQNGPKTRCDKLLSLSSLYLHRNDRAGMAVVSARLKELTRLSGGMISA</sequence>
<name>A0A1Z4C330_9GAMM</name>
<evidence type="ECO:0000313" key="2">
    <source>
        <dbReference type="Proteomes" id="UP000197019"/>
    </source>
</evidence>
<dbReference type="RefSeq" id="WP_088620826.1">
    <property type="nucleotide sequence ID" value="NZ_CP022129.1"/>
</dbReference>
<organism evidence="1 2">
    <name type="scientific">Methylovulum psychrotolerans</name>
    <dbReference type="NCBI Taxonomy" id="1704499"/>
    <lineage>
        <taxon>Bacteria</taxon>
        <taxon>Pseudomonadati</taxon>
        <taxon>Pseudomonadota</taxon>
        <taxon>Gammaproteobacteria</taxon>
        <taxon>Methylococcales</taxon>
        <taxon>Methylococcaceae</taxon>
        <taxon>Methylovulum</taxon>
    </lineage>
</organism>
<dbReference type="OrthoDB" id="9988575at2"/>
<dbReference type="AlphaFoldDB" id="A0A1Z4C330"/>
<dbReference type="KEGG" id="mpsy:CEK71_18830"/>
<keyword evidence="2" id="KW-1185">Reference proteome</keyword>
<dbReference type="EMBL" id="CP022129">
    <property type="protein sequence ID" value="ASF47956.1"/>
    <property type="molecule type" value="Genomic_DNA"/>
</dbReference>
<reference evidence="1 2" key="1">
    <citation type="submission" date="2017-06" db="EMBL/GenBank/DDBJ databases">
        <title>Genome Sequencing of the methanotroph Methylovulum psychrotolerants str. HV10-M2 isolated from a high-altitude environment.</title>
        <authorList>
            <person name="Mateos-Rivera A."/>
        </authorList>
    </citation>
    <scope>NUCLEOTIDE SEQUENCE [LARGE SCALE GENOMIC DNA]</scope>
    <source>
        <strain evidence="1 2">HV10_M2</strain>
    </source>
</reference>
<proteinExistence type="predicted"/>